<dbReference type="EMBL" id="JAHCVI010000004">
    <property type="protein sequence ID" value="KAG7286878.1"/>
    <property type="molecule type" value="Genomic_DNA"/>
</dbReference>
<dbReference type="Proteomes" id="UP001197093">
    <property type="component" value="Unassembled WGS sequence"/>
</dbReference>
<proteinExistence type="predicted"/>
<evidence type="ECO:0000313" key="3">
    <source>
        <dbReference type="Proteomes" id="UP001197093"/>
    </source>
</evidence>
<protein>
    <submittedName>
        <fullName evidence="2">Uncharacterized protein</fullName>
    </submittedName>
</protein>
<reference evidence="2" key="1">
    <citation type="submission" date="2023-02" db="EMBL/GenBank/DDBJ databases">
        <authorList>
            <person name="Palmer J.M."/>
        </authorList>
    </citation>
    <scope>NUCLEOTIDE SEQUENCE</scope>
    <source>
        <strain evidence="2">FW57</strain>
    </source>
</reference>
<organism evidence="2 3">
    <name type="scientific">Staphylotrichum longicolle</name>
    <dbReference type="NCBI Taxonomy" id="669026"/>
    <lineage>
        <taxon>Eukaryota</taxon>
        <taxon>Fungi</taxon>
        <taxon>Dikarya</taxon>
        <taxon>Ascomycota</taxon>
        <taxon>Pezizomycotina</taxon>
        <taxon>Sordariomycetes</taxon>
        <taxon>Sordariomycetidae</taxon>
        <taxon>Sordariales</taxon>
        <taxon>Chaetomiaceae</taxon>
        <taxon>Staphylotrichum</taxon>
    </lineage>
</organism>
<accession>A0AAD4HZI8</accession>
<gene>
    <name evidence="2" type="ORF">NEMBOFW57_009196</name>
</gene>
<feature type="region of interest" description="Disordered" evidence="1">
    <location>
        <begin position="405"/>
        <end position="431"/>
    </location>
</feature>
<name>A0AAD4HZI8_9PEZI</name>
<comment type="caution">
    <text evidence="2">The sequence shown here is derived from an EMBL/GenBank/DDBJ whole genome shotgun (WGS) entry which is preliminary data.</text>
</comment>
<evidence type="ECO:0000256" key="1">
    <source>
        <dbReference type="SAM" id="MobiDB-lite"/>
    </source>
</evidence>
<sequence>MALPETKSATLPAIEGTRLQMVQAINSSGPMANYRLFVQLPQILAESANHTNATMKKTLETHRKNRGKVLVLLNVIPAPVRNSSRARDAGARHGRNGAFLNIEELDELCYSMRRYCQGWAAWDRHDGDVNQMTLFERVLVRHVAAVDEQYRGASDDNKPQFVNNTTIHEKALVYVEQLKKRANSTRALDLTRKVPQHQSPIYVGCSAKPVQNRMVQHHPRSGLKNSNPLLALTVSCIKHRFPLLEPETVAVPVMPTWTWQQLAVGEQLVTALASSMFYEGGLNIVQAGAHAGIDDAGAEGHVFGDQTFFVDNMAATLHEHTLYKQMQEDLEDLEGLFDGSQEAEIADLEEEHRALGEAQGEYAVVLERERAWHAEAKQHEASLIEQQIQIRRVRRLLRAHREKLAAAKTGEEDRDSGAGLPSVEVDMSSDIPSSSPADLLRKHFVASGDANLAKALSDGRLKLWSFATAVGWIVNVKKPADLGAKALLCMDLEPSPTAFGEFLLSSFLELGIQAYGAGTDLCHALVTVGSLRHRFPSFEPFATPAIITTTGVKIPAVEVVCDSFTLASIVRRMLAALEPDTPNGPAGVALLYLTGDDYERFWRLPVMQGVLADVTITSVTTRMLSSPVLLADAISTAGNRPKFLHITLGARITLPFRTVRAIALKQGSKVILAELDLDELEPEMPERPAPLAYSAELLPLALLGCHRWLDRALDDMPYWFLYGCAKSKWLEAACRLRAMGML</sequence>
<keyword evidence="3" id="KW-1185">Reference proteome</keyword>
<dbReference type="AlphaFoldDB" id="A0AAD4HZI8"/>
<evidence type="ECO:0000313" key="2">
    <source>
        <dbReference type="EMBL" id="KAG7286878.1"/>
    </source>
</evidence>